<dbReference type="NCBIfam" id="TIGR00621">
    <property type="entry name" value="ssb"/>
    <property type="match status" value="1"/>
</dbReference>
<proteinExistence type="predicted"/>
<organism evidence="3">
    <name type="scientific">uncultured Caudovirales phage</name>
    <dbReference type="NCBI Taxonomy" id="2100421"/>
    <lineage>
        <taxon>Viruses</taxon>
        <taxon>Duplodnaviria</taxon>
        <taxon>Heunggongvirae</taxon>
        <taxon>Uroviricota</taxon>
        <taxon>Caudoviricetes</taxon>
        <taxon>Peduoviridae</taxon>
        <taxon>Maltschvirus</taxon>
        <taxon>Maltschvirus maltsch</taxon>
    </lineage>
</organism>
<reference evidence="3" key="1">
    <citation type="submission" date="2020-04" db="EMBL/GenBank/DDBJ databases">
        <authorList>
            <person name="Chiriac C."/>
            <person name="Salcher M."/>
            <person name="Ghai R."/>
            <person name="Kavagutti S V."/>
        </authorList>
    </citation>
    <scope>NUCLEOTIDE SEQUENCE</scope>
</reference>
<dbReference type="SUPFAM" id="SSF50249">
    <property type="entry name" value="Nucleic acid-binding proteins"/>
    <property type="match status" value="1"/>
</dbReference>
<dbReference type="Gene3D" id="2.40.50.140">
    <property type="entry name" value="Nucleic acid-binding proteins"/>
    <property type="match status" value="1"/>
</dbReference>
<name>A0A6J5MIY6_9CAUD</name>
<evidence type="ECO:0000313" key="3">
    <source>
        <dbReference type="EMBL" id="CAB4146604.1"/>
    </source>
</evidence>
<dbReference type="EMBL" id="LR796465">
    <property type="protein sequence ID" value="CAB4146604.1"/>
    <property type="molecule type" value="Genomic_DNA"/>
</dbReference>
<dbReference type="CDD" id="cd04496">
    <property type="entry name" value="SSB_OBF"/>
    <property type="match status" value="1"/>
</dbReference>
<dbReference type="PANTHER" id="PTHR10302">
    <property type="entry name" value="SINGLE-STRANDED DNA-BINDING PROTEIN"/>
    <property type="match status" value="1"/>
</dbReference>
<dbReference type="PROSITE" id="PS50935">
    <property type="entry name" value="SSB"/>
    <property type="match status" value="1"/>
</dbReference>
<dbReference type="GO" id="GO:0003697">
    <property type="term" value="F:single-stranded DNA binding"/>
    <property type="evidence" value="ECO:0007669"/>
    <property type="project" value="InterPro"/>
</dbReference>
<dbReference type="InterPro" id="IPR011344">
    <property type="entry name" value="ssDNA-bd"/>
</dbReference>
<evidence type="ECO:0000256" key="2">
    <source>
        <dbReference type="PIRNR" id="PIRNR002070"/>
    </source>
</evidence>
<evidence type="ECO:0000256" key="1">
    <source>
        <dbReference type="ARBA" id="ARBA00023125"/>
    </source>
</evidence>
<dbReference type="PANTHER" id="PTHR10302:SF0">
    <property type="entry name" value="SINGLE-STRANDED DNA-BINDING PROTEIN, MITOCHONDRIAL"/>
    <property type="match status" value="1"/>
</dbReference>
<protein>
    <recommendedName>
        <fullName evidence="2">Single-stranded DNA-binding protein</fullName>
    </recommendedName>
</protein>
<dbReference type="InterPro" id="IPR000424">
    <property type="entry name" value="Primosome_PriB/ssb"/>
</dbReference>
<dbReference type="GO" id="GO:0006260">
    <property type="term" value="P:DNA replication"/>
    <property type="evidence" value="ECO:0007669"/>
    <property type="project" value="InterPro"/>
</dbReference>
<dbReference type="Pfam" id="PF00436">
    <property type="entry name" value="SSB"/>
    <property type="match status" value="1"/>
</dbReference>
<accession>A0A6J5MIY6</accession>
<dbReference type="PIRSF" id="PIRSF002070">
    <property type="entry name" value="SSB"/>
    <property type="match status" value="1"/>
</dbReference>
<keyword evidence="1 2" id="KW-0238">DNA-binding</keyword>
<dbReference type="GO" id="GO:0009295">
    <property type="term" value="C:nucleoid"/>
    <property type="evidence" value="ECO:0007669"/>
    <property type="project" value="TreeGrafter"/>
</dbReference>
<gene>
    <name evidence="3" type="ORF">UFOVP495_36</name>
</gene>
<dbReference type="InterPro" id="IPR012340">
    <property type="entry name" value="NA-bd_OB-fold"/>
</dbReference>
<sequence length="151" mass="17426">MKKLQSKNQVILMGRLGNNPEMKTKCLIFNLATTESFKKQNVSIMESSKKDFQPYENKTTWHNIVIFGDYLIEQAKTLNKGDKIEVQGKISYSDYTNKDGMTVKTISILVDQFNGKLFLIEESKEKEMIKSNSTSEDWDNFGLNSDDELMF</sequence>